<feature type="domain" description="Major facilitator superfamily (MFS) profile" evidence="3">
    <location>
        <begin position="130"/>
        <end position="461"/>
    </location>
</feature>
<comment type="subcellular location">
    <subcellularLocation>
        <location evidence="1">Membrane</location>
        <topology evidence="1">Multi-pass membrane protein</topology>
    </subcellularLocation>
</comment>
<organism evidence="4 5">
    <name type="scientific">Halocaridina rubra</name>
    <name type="common">Hawaiian red shrimp</name>
    <dbReference type="NCBI Taxonomy" id="373956"/>
    <lineage>
        <taxon>Eukaryota</taxon>
        <taxon>Metazoa</taxon>
        <taxon>Ecdysozoa</taxon>
        <taxon>Arthropoda</taxon>
        <taxon>Crustacea</taxon>
        <taxon>Multicrustacea</taxon>
        <taxon>Malacostraca</taxon>
        <taxon>Eumalacostraca</taxon>
        <taxon>Eucarida</taxon>
        <taxon>Decapoda</taxon>
        <taxon>Pleocyemata</taxon>
        <taxon>Caridea</taxon>
        <taxon>Atyoidea</taxon>
        <taxon>Atyidae</taxon>
        <taxon>Halocaridina</taxon>
    </lineage>
</organism>
<sequence length="461" mass="50849">MLHSELQDMEVVCVQNAKSDYMKYEVLESASCAGDNTDSNIHVVIQNDCQGTDFQCTPKSEKIVDIEHNHTPVLNTSETSCEIIAENNRLEYDKSEVDGELEFSQNCEVVNDRNSEKCPEDRLPDGGWGWVVVFGASLILVLVDTIGQCFGIIFSSFLLDLETPTAVTAWIFNIFSFTWCMTGPPLGPLITEYGWRSLSFIGSFLLATATVTSAFVSAAWVLFFTHSLLAGVGCGIISNISYMIVPHYFKKRRGLANGIIMAFDCGGQFFGPPLIDFLQQEYTFKGATLILSGVILNCCVGAAVFQPVEWHLKPQAPKILKTEEREALIRKECGTQPAGSSENLARKLLRILKSTVADLVILKSARAMIISVAATVIFTGYLNFLAIVPFAMRENGFTLKDSAMCVSVSAICNMITRVIVASLSDTKWFNYRISMMIGSLTISGTMVCKYVQCLVKYSARI</sequence>
<feature type="transmembrane region" description="Helical" evidence="2">
    <location>
        <begin position="127"/>
        <end position="154"/>
    </location>
</feature>
<feature type="transmembrane region" description="Helical" evidence="2">
    <location>
        <begin position="287"/>
        <end position="305"/>
    </location>
</feature>
<evidence type="ECO:0000256" key="1">
    <source>
        <dbReference type="ARBA" id="ARBA00004141"/>
    </source>
</evidence>
<dbReference type="Proteomes" id="UP001381693">
    <property type="component" value="Unassembled WGS sequence"/>
</dbReference>
<dbReference type="PANTHER" id="PTHR11360">
    <property type="entry name" value="MONOCARBOXYLATE TRANSPORTER"/>
    <property type="match status" value="1"/>
</dbReference>
<keyword evidence="2" id="KW-0812">Transmembrane</keyword>
<dbReference type="Pfam" id="PF07690">
    <property type="entry name" value="MFS_1"/>
    <property type="match status" value="1"/>
</dbReference>
<dbReference type="SUPFAM" id="SSF103473">
    <property type="entry name" value="MFS general substrate transporter"/>
    <property type="match status" value="1"/>
</dbReference>
<keyword evidence="5" id="KW-1185">Reference proteome</keyword>
<evidence type="ECO:0000313" key="5">
    <source>
        <dbReference type="Proteomes" id="UP001381693"/>
    </source>
</evidence>
<dbReference type="InterPro" id="IPR011701">
    <property type="entry name" value="MFS"/>
</dbReference>
<dbReference type="PANTHER" id="PTHR11360:SF306">
    <property type="entry name" value="RE01051P"/>
    <property type="match status" value="1"/>
</dbReference>
<dbReference type="InterPro" id="IPR036259">
    <property type="entry name" value="MFS_trans_sf"/>
</dbReference>
<dbReference type="Gene3D" id="1.20.1250.20">
    <property type="entry name" value="MFS general substrate transporter like domains"/>
    <property type="match status" value="1"/>
</dbReference>
<comment type="caution">
    <text evidence="4">The sequence shown here is derived from an EMBL/GenBank/DDBJ whole genome shotgun (WGS) entry which is preliminary data.</text>
</comment>
<feature type="transmembrane region" description="Helical" evidence="2">
    <location>
        <begin position="166"/>
        <end position="186"/>
    </location>
</feature>
<dbReference type="InterPro" id="IPR020846">
    <property type="entry name" value="MFS_dom"/>
</dbReference>
<evidence type="ECO:0000256" key="2">
    <source>
        <dbReference type="SAM" id="Phobius"/>
    </source>
</evidence>
<dbReference type="AlphaFoldDB" id="A0AAN8XEN2"/>
<dbReference type="InterPro" id="IPR050327">
    <property type="entry name" value="Proton-linked_MCT"/>
</dbReference>
<dbReference type="EMBL" id="JAXCGZ010007596">
    <property type="protein sequence ID" value="KAK7079033.1"/>
    <property type="molecule type" value="Genomic_DNA"/>
</dbReference>
<dbReference type="GO" id="GO:0016020">
    <property type="term" value="C:membrane"/>
    <property type="evidence" value="ECO:0007669"/>
    <property type="project" value="UniProtKB-SubCell"/>
</dbReference>
<feature type="transmembrane region" description="Helical" evidence="2">
    <location>
        <begin position="429"/>
        <end position="451"/>
    </location>
</feature>
<gene>
    <name evidence="4" type="ORF">SK128_005854</name>
</gene>
<proteinExistence type="predicted"/>
<dbReference type="PROSITE" id="PS50850">
    <property type="entry name" value="MFS"/>
    <property type="match status" value="1"/>
</dbReference>
<protein>
    <recommendedName>
        <fullName evidence="3">Major facilitator superfamily (MFS) profile domain-containing protein</fullName>
    </recommendedName>
</protein>
<feature type="transmembrane region" description="Helical" evidence="2">
    <location>
        <begin position="368"/>
        <end position="391"/>
    </location>
</feature>
<evidence type="ECO:0000259" key="3">
    <source>
        <dbReference type="PROSITE" id="PS50850"/>
    </source>
</evidence>
<keyword evidence="2" id="KW-0472">Membrane</keyword>
<evidence type="ECO:0000313" key="4">
    <source>
        <dbReference type="EMBL" id="KAK7079033.1"/>
    </source>
</evidence>
<feature type="transmembrane region" description="Helical" evidence="2">
    <location>
        <begin position="228"/>
        <end position="245"/>
    </location>
</feature>
<accession>A0AAN8XEN2</accession>
<keyword evidence="2" id="KW-1133">Transmembrane helix</keyword>
<dbReference type="GO" id="GO:0008028">
    <property type="term" value="F:monocarboxylic acid transmembrane transporter activity"/>
    <property type="evidence" value="ECO:0007669"/>
    <property type="project" value="TreeGrafter"/>
</dbReference>
<name>A0AAN8XEN2_HALRR</name>
<feature type="transmembrane region" description="Helical" evidence="2">
    <location>
        <begin position="198"/>
        <end position="222"/>
    </location>
</feature>
<reference evidence="4 5" key="1">
    <citation type="submission" date="2023-11" db="EMBL/GenBank/DDBJ databases">
        <title>Halocaridina rubra genome assembly.</title>
        <authorList>
            <person name="Smith C."/>
        </authorList>
    </citation>
    <scope>NUCLEOTIDE SEQUENCE [LARGE SCALE GENOMIC DNA]</scope>
    <source>
        <strain evidence="4">EP-1</strain>
        <tissue evidence="4">Whole</tissue>
    </source>
</reference>